<comment type="similarity">
    <text evidence="3">Belongs to the UDP-glucose/GDP-mannose dehydrogenase family.</text>
</comment>
<dbReference type="SUPFAM" id="SSF51735">
    <property type="entry name" value="NAD(P)-binding Rossmann-fold domains"/>
    <property type="match status" value="1"/>
</dbReference>
<evidence type="ECO:0000256" key="1">
    <source>
        <dbReference type="ARBA" id="ARBA00023002"/>
    </source>
</evidence>
<dbReference type="NCBIfam" id="NF008286">
    <property type="entry name" value="PRK11064.1"/>
    <property type="match status" value="1"/>
</dbReference>
<dbReference type="AlphaFoldDB" id="A0A919XCG7"/>
<dbReference type="Pfam" id="PF03720">
    <property type="entry name" value="UDPG_MGDP_dh_C"/>
    <property type="match status" value="1"/>
</dbReference>
<dbReference type="InterPro" id="IPR017476">
    <property type="entry name" value="UDP-Glc/GDP-Man"/>
</dbReference>
<dbReference type="EMBL" id="BORQ01000001">
    <property type="protein sequence ID" value="GIO30141.1"/>
    <property type="molecule type" value="Genomic_DNA"/>
</dbReference>
<dbReference type="InterPro" id="IPR028359">
    <property type="entry name" value="UDP_ManNAc/GlcNAc_DH"/>
</dbReference>
<protein>
    <submittedName>
        <fullName evidence="5">UDP-N-acetyl-D-mannosamine dehydrogenase</fullName>
    </submittedName>
</protein>
<dbReference type="Gene3D" id="3.40.50.720">
    <property type="entry name" value="NAD(P)-binding Rossmann-like Domain"/>
    <property type="match status" value="2"/>
</dbReference>
<dbReference type="Gene3D" id="1.20.5.100">
    <property type="entry name" value="Cytochrome c1, transmembrane anchor, C-terminal"/>
    <property type="match status" value="1"/>
</dbReference>
<dbReference type="SMART" id="SM00984">
    <property type="entry name" value="UDPG_MGDP_dh_C"/>
    <property type="match status" value="1"/>
</dbReference>
<dbReference type="InterPro" id="IPR008927">
    <property type="entry name" value="6-PGluconate_DH-like_C_sf"/>
</dbReference>
<keyword evidence="6" id="KW-1185">Reference proteome</keyword>
<dbReference type="InterPro" id="IPR001732">
    <property type="entry name" value="UDP-Glc/GDP-Man_DH_N"/>
</dbReference>
<organism evidence="5 6">
    <name type="scientific">Paenibacillus albilobatus</name>
    <dbReference type="NCBI Taxonomy" id="2716884"/>
    <lineage>
        <taxon>Bacteria</taxon>
        <taxon>Bacillati</taxon>
        <taxon>Bacillota</taxon>
        <taxon>Bacilli</taxon>
        <taxon>Bacillales</taxon>
        <taxon>Paenibacillaceae</taxon>
        <taxon>Paenibacillus</taxon>
    </lineage>
</organism>
<proteinExistence type="inferred from homology"/>
<dbReference type="InterPro" id="IPR014026">
    <property type="entry name" value="UDP-Glc/GDP-Man_DH_dimer"/>
</dbReference>
<dbReference type="Pfam" id="PF03721">
    <property type="entry name" value="UDPG_MGDP_dh_N"/>
    <property type="match status" value="1"/>
</dbReference>
<dbReference type="InterPro" id="IPR036220">
    <property type="entry name" value="UDP-Glc/GDP-Man_DH_C_sf"/>
</dbReference>
<sequence length="416" mass="46228">MNGTVHKVCVVGLGYIGLPTASLLAIKGFQVHGVDTNPNVVKLINDGGVHIFEPDLDIMVKAAVQSGKLRASMEPEEADVFILAVPTPFTEHHKPDITYVRQATQTIISLLKPGNIVILESTSPVGTTEKIADWILEARNDLSLSDAPQSVCNRIFIAHCPERVMPGQILRELVENDRVIGGIDHASTQRTTEFYKSFINGKVLETNARTAEMTKLTENSFRDVNIAFANELSVICDHLKINVWELIRLANHHPRVSILQPGPGVGGHCIAVDPWFLIDAAPEQSKLIQTARTVNNFKPGYIVDRVIEKAERFKEPVIACLGLSFKADIEDLRESPAVEIVKNLSARQIGKLNIVEPYVNQLPEFLQLEHTVLMGKEEAIRESDIVLLLVNHHAFSDIDRNLLKEKILIDTRGFFN</sequence>
<dbReference type="GO" id="GO:0051287">
    <property type="term" value="F:NAD binding"/>
    <property type="evidence" value="ECO:0007669"/>
    <property type="project" value="InterPro"/>
</dbReference>
<evidence type="ECO:0000313" key="5">
    <source>
        <dbReference type="EMBL" id="GIO30141.1"/>
    </source>
</evidence>
<dbReference type="PIRSF" id="PIRSF000124">
    <property type="entry name" value="UDPglc_GDPman_dh"/>
    <property type="match status" value="1"/>
</dbReference>
<dbReference type="GO" id="GO:0000271">
    <property type="term" value="P:polysaccharide biosynthetic process"/>
    <property type="evidence" value="ECO:0007669"/>
    <property type="project" value="InterPro"/>
</dbReference>
<evidence type="ECO:0000256" key="2">
    <source>
        <dbReference type="ARBA" id="ARBA00023027"/>
    </source>
</evidence>
<dbReference type="RefSeq" id="WP_160040004.1">
    <property type="nucleotide sequence ID" value="NZ_BORQ01000001.1"/>
</dbReference>
<dbReference type="NCBIfam" id="TIGR03026">
    <property type="entry name" value="NDP-sugDHase"/>
    <property type="match status" value="1"/>
</dbReference>
<dbReference type="InterPro" id="IPR014027">
    <property type="entry name" value="UDP-Glc/GDP-Man_DH_C"/>
</dbReference>
<dbReference type="InterPro" id="IPR036291">
    <property type="entry name" value="NAD(P)-bd_dom_sf"/>
</dbReference>
<dbReference type="GO" id="GO:0016628">
    <property type="term" value="F:oxidoreductase activity, acting on the CH-CH group of donors, NAD or NADP as acceptor"/>
    <property type="evidence" value="ECO:0007669"/>
    <property type="project" value="InterPro"/>
</dbReference>
<dbReference type="PANTHER" id="PTHR43491">
    <property type="entry name" value="UDP-N-ACETYL-D-MANNOSAMINE DEHYDROGENASE"/>
    <property type="match status" value="1"/>
</dbReference>
<dbReference type="SUPFAM" id="SSF52413">
    <property type="entry name" value="UDP-glucose/GDP-mannose dehydrogenase C-terminal domain"/>
    <property type="match status" value="1"/>
</dbReference>
<keyword evidence="2" id="KW-0520">NAD</keyword>
<dbReference type="PIRSF" id="PIRSF500136">
    <property type="entry name" value="UDP_ManNAc_DH"/>
    <property type="match status" value="1"/>
</dbReference>
<dbReference type="Proteomes" id="UP000679779">
    <property type="component" value="Unassembled WGS sequence"/>
</dbReference>
<evidence type="ECO:0000259" key="4">
    <source>
        <dbReference type="SMART" id="SM00984"/>
    </source>
</evidence>
<keyword evidence="1" id="KW-0560">Oxidoreductase</keyword>
<gene>
    <name evidence="5" type="primary">wecC</name>
    <name evidence="5" type="ORF">J2TS6_12820</name>
</gene>
<evidence type="ECO:0000313" key="6">
    <source>
        <dbReference type="Proteomes" id="UP000679779"/>
    </source>
</evidence>
<dbReference type="PANTHER" id="PTHR43491:SF1">
    <property type="entry name" value="UDP-N-ACETYL-D-MANNOSAMINE DEHYDROGENASE"/>
    <property type="match status" value="1"/>
</dbReference>
<dbReference type="Pfam" id="PF00984">
    <property type="entry name" value="UDPG_MGDP_dh"/>
    <property type="match status" value="1"/>
</dbReference>
<feature type="domain" description="UDP-glucose/GDP-mannose dehydrogenase C-terminal" evidence="4">
    <location>
        <begin position="319"/>
        <end position="416"/>
    </location>
</feature>
<reference evidence="5" key="1">
    <citation type="submission" date="2021-03" db="EMBL/GenBank/DDBJ databases">
        <title>Antimicrobial resistance genes in bacteria isolated from Japanese honey, and their potential for conferring macrolide and lincosamide resistance in the American foulbrood pathogen Paenibacillus larvae.</title>
        <authorList>
            <person name="Okamoto M."/>
            <person name="Kumagai M."/>
            <person name="Kanamori H."/>
            <person name="Takamatsu D."/>
        </authorList>
    </citation>
    <scope>NUCLEOTIDE SEQUENCE</scope>
    <source>
        <strain evidence="5">J2TS6</strain>
    </source>
</reference>
<comment type="caution">
    <text evidence="5">The sequence shown here is derived from an EMBL/GenBank/DDBJ whole genome shotgun (WGS) entry which is preliminary data.</text>
</comment>
<dbReference type="SUPFAM" id="SSF48179">
    <property type="entry name" value="6-phosphogluconate dehydrogenase C-terminal domain-like"/>
    <property type="match status" value="1"/>
</dbReference>
<dbReference type="GO" id="GO:0016616">
    <property type="term" value="F:oxidoreductase activity, acting on the CH-OH group of donors, NAD or NADP as acceptor"/>
    <property type="evidence" value="ECO:0007669"/>
    <property type="project" value="InterPro"/>
</dbReference>
<name>A0A919XCG7_9BACL</name>
<accession>A0A919XCG7</accession>
<evidence type="ECO:0000256" key="3">
    <source>
        <dbReference type="PIRNR" id="PIRNR000124"/>
    </source>
</evidence>